<dbReference type="EMBL" id="BAFC01000015">
    <property type="protein sequence ID" value="GAB37558.1"/>
    <property type="molecule type" value="Genomic_DNA"/>
</dbReference>
<evidence type="ECO:0000313" key="3">
    <source>
        <dbReference type="Proteomes" id="UP000005845"/>
    </source>
</evidence>
<gene>
    <name evidence="2" type="ORF">GOSPT_015_00110</name>
</gene>
<dbReference type="eggNOG" id="COG5517">
    <property type="taxonomic scope" value="Bacteria"/>
</dbReference>
<organism evidence="2 3">
    <name type="scientific">Gordonia sputi NBRC 100414</name>
    <dbReference type="NCBI Taxonomy" id="1089453"/>
    <lineage>
        <taxon>Bacteria</taxon>
        <taxon>Bacillati</taxon>
        <taxon>Actinomycetota</taxon>
        <taxon>Actinomycetes</taxon>
        <taxon>Mycobacteriales</taxon>
        <taxon>Gordoniaceae</taxon>
        <taxon>Gordonia</taxon>
    </lineage>
</organism>
<keyword evidence="3" id="KW-1185">Reference proteome</keyword>
<dbReference type="RefSeq" id="WP_005202375.1">
    <property type="nucleotide sequence ID" value="NZ_BAFC01000015.1"/>
</dbReference>
<dbReference type="AlphaFoldDB" id="H5TVQ0"/>
<proteinExistence type="predicted"/>
<dbReference type="InterPro" id="IPR037401">
    <property type="entry name" value="SnoaL-like"/>
</dbReference>
<dbReference type="Proteomes" id="UP000005845">
    <property type="component" value="Unassembled WGS sequence"/>
</dbReference>
<feature type="domain" description="SnoaL-like" evidence="1">
    <location>
        <begin position="9"/>
        <end position="129"/>
    </location>
</feature>
<protein>
    <recommendedName>
        <fullName evidence="1">SnoaL-like domain-containing protein</fullName>
    </recommendedName>
</protein>
<dbReference type="Pfam" id="PF13577">
    <property type="entry name" value="SnoaL_4"/>
    <property type="match status" value="1"/>
</dbReference>
<dbReference type="InterPro" id="IPR032710">
    <property type="entry name" value="NTF2-like_dom_sf"/>
</dbReference>
<evidence type="ECO:0000313" key="2">
    <source>
        <dbReference type="EMBL" id="GAB37558.1"/>
    </source>
</evidence>
<dbReference type="CDD" id="cd00531">
    <property type="entry name" value="NTF2_like"/>
    <property type="match status" value="1"/>
</dbReference>
<sequence length="140" mass="15201">MTVTSFDAQQVLAQYATALDTRDFDLLSNIHTEDASWSFALGGQVIVGPLRGRDTIVEFAATPTEGAPARQRHVLNNLLSSDSTDTAVQVSSYLTLIAAIGAAPTVVATATARFSLALQEDVWRIAELRIEFDNPPFPHW</sequence>
<evidence type="ECO:0000259" key="1">
    <source>
        <dbReference type="Pfam" id="PF13577"/>
    </source>
</evidence>
<dbReference type="SUPFAM" id="SSF54427">
    <property type="entry name" value="NTF2-like"/>
    <property type="match status" value="1"/>
</dbReference>
<accession>H5TVQ0</accession>
<dbReference type="Gene3D" id="3.10.450.50">
    <property type="match status" value="1"/>
</dbReference>
<name>H5TVQ0_9ACTN</name>
<reference evidence="2 3" key="1">
    <citation type="submission" date="2012-02" db="EMBL/GenBank/DDBJ databases">
        <title>Whole genome shotgun sequence of Gordonia sputi NBRC 100414.</title>
        <authorList>
            <person name="Yoshida I."/>
            <person name="Hosoyama A."/>
            <person name="Tsuchikane K."/>
            <person name="Katsumata H."/>
            <person name="Yamazaki S."/>
            <person name="Fujita N."/>
        </authorList>
    </citation>
    <scope>NUCLEOTIDE SEQUENCE [LARGE SCALE GENOMIC DNA]</scope>
    <source>
        <strain evidence="2 3">NBRC 100414</strain>
    </source>
</reference>
<comment type="caution">
    <text evidence="2">The sequence shown here is derived from an EMBL/GenBank/DDBJ whole genome shotgun (WGS) entry which is preliminary data.</text>
</comment>